<dbReference type="SUPFAM" id="SSF52540">
    <property type="entry name" value="P-loop containing nucleoside triphosphate hydrolases"/>
    <property type="match status" value="1"/>
</dbReference>
<protein>
    <recommendedName>
        <fullName evidence="5">AIG1-type G domain-containing protein</fullName>
    </recommendedName>
</protein>
<feature type="compositionally biased region" description="Pro residues" evidence="4">
    <location>
        <begin position="110"/>
        <end position="119"/>
    </location>
</feature>
<feature type="compositionally biased region" description="Pro residues" evidence="4">
    <location>
        <begin position="39"/>
        <end position="53"/>
    </location>
</feature>
<comment type="caution">
    <text evidence="6">The sequence shown here is derived from an EMBL/GenBank/DDBJ whole genome shotgun (WGS) entry which is preliminary data.</text>
</comment>
<comment type="similarity">
    <text evidence="1">Belongs to the TRAFAC class TrmE-Era-EngA-EngB-Septin-like GTPase superfamily. AIG1/Toc34/Toc159-like paraseptin GTPase family. IAN subfamily.</text>
</comment>
<dbReference type="GO" id="GO:0005525">
    <property type="term" value="F:GTP binding"/>
    <property type="evidence" value="ECO:0007669"/>
    <property type="project" value="UniProtKB-KW"/>
</dbReference>
<dbReference type="Pfam" id="PF04548">
    <property type="entry name" value="AIG1"/>
    <property type="match status" value="1"/>
</dbReference>
<dbReference type="InterPro" id="IPR045058">
    <property type="entry name" value="GIMA/IAN/Toc"/>
</dbReference>
<feature type="domain" description="AIG1-type G" evidence="5">
    <location>
        <begin position="171"/>
        <end position="304"/>
    </location>
</feature>
<dbReference type="Proteomes" id="UP000663882">
    <property type="component" value="Unassembled WGS sequence"/>
</dbReference>
<evidence type="ECO:0000256" key="4">
    <source>
        <dbReference type="SAM" id="MobiDB-lite"/>
    </source>
</evidence>
<evidence type="ECO:0000313" key="7">
    <source>
        <dbReference type="Proteomes" id="UP000663882"/>
    </source>
</evidence>
<reference evidence="6" key="1">
    <citation type="submission" date="2021-02" db="EMBL/GenBank/DDBJ databases">
        <authorList>
            <person name="Nowell W R."/>
        </authorList>
    </citation>
    <scope>NUCLEOTIDE SEQUENCE</scope>
</reference>
<dbReference type="Gene3D" id="3.40.50.300">
    <property type="entry name" value="P-loop containing nucleotide triphosphate hydrolases"/>
    <property type="match status" value="1"/>
</dbReference>
<evidence type="ECO:0000259" key="5">
    <source>
        <dbReference type="Pfam" id="PF04548"/>
    </source>
</evidence>
<dbReference type="InterPro" id="IPR006703">
    <property type="entry name" value="G_AIG1"/>
</dbReference>
<sequence length="528" mass="59900">MSACSNFSEHLYLKNKCRECFRPKSAHTNGPSSSQPILPVQPPPVNPFQPPPQSIHHQPVLPIQLPPANPFQPPPQLTHRQPVLPVQSPPVNPFQPLPQSIRHQPVLPVQSPPVNPFQPLPQSIRHQPVLPVQPPPVNPFQPPSQPIDPDPIPSSDPTGPQIPQSRRPIRRVLFVGPTGVGKSTLINILFNNDTKRDHLSQPAGTDDSSSGKTAFFTTYYDIPHYAYTDTIGLGDNRFKNADIQHSLKSVITEASVGYNKIYICLKYGRVSQEVRRYLDMITELFGKGALKWTSIIFSDCADENMTRENYITFLIIIIFTELNSQIQSMKISSPIELIFEQLQAQYSSTLPCSCSRIAIQYSKFLSIKPIAYHQIKIFSSREFISLETLTHHSFQTQIDSIINNFISQVPTSFQRIHKYIIEVFHTNQLHNIFYTNWNLAISTLNDNYIMSTCSKFLLTSNNKTEIFSVSSIPVGTLIDELFIETWQNERLYGGLTVGLKFVVWRSLHISSSIQQRLTLRRRCIISIK</sequence>
<dbReference type="EMBL" id="CAJNOO010004630">
    <property type="protein sequence ID" value="CAF1388052.1"/>
    <property type="molecule type" value="Genomic_DNA"/>
</dbReference>
<keyword evidence="3" id="KW-0342">GTP-binding</keyword>
<proteinExistence type="inferred from homology"/>
<organism evidence="6 7">
    <name type="scientific">Rotaria sordida</name>
    <dbReference type="NCBI Taxonomy" id="392033"/>
    <lineage>
        <taxon>Eukaryota</taxon>
        <taxon>Metazoa</taxon>
        <taxon>Spiralia</taxon>
        <taxon>Gnathifera</taxon>
        <taxon>Rotifera</taxon>
        <taxon>Eurotatoria</taxon>
        <taxon>Bdelloidea</taxon>
        <taxon>Philodinida</taxon>
        <taxon>Philodinidae</taxon>
        <taxon>Rotaria</taxon>
    </lineage>
</organism>
<feature type="region of interest" description="Disordered" evidence="4">
    <location>
        <begin position="22"/>
        <end position="169"/>
    </location>
</feature>
<accession>A0A815KCN1</accession>
<evidence type="ECO:0000313" key="6">
    <source>
        <dbReference type="EMBL" id="CAF1388052.1"/>
    </source>
</evidence>
<keyword evidence="2" id="KW-0547">Nucleotide-binding</keyword>
<dbReference type="PANTHER" id="PTHR10903">
    <property type="entry name" value="GTPASE, IMAP FAMILY MEMBER-RELATED"/>
    <property type="match status" value="1"/>
</dbReference>
<dbReference type="AlphaFoldDB" id="A0A815KCN1"/>
<feature type="compositionally biased region" description="Pro residues" evidence="4">
    <location>
        <begin position="87"/>
        <end position="96"/>
    </location>
</feature>
<evidence type="ECO:0000256" key="1">
    <source>
        <dbReference type="ARBA" id="ARBA00008535"/>
    </source>
</evidence>
<evidence type="ECO:0000256" key="3">
    <source>
        <dbReference type="ARBA" id="ARBA00023134"/>
    </source>
</evidence>
<dbReference type="InterPro" id="IPR027417">
    <property type="entry name" value="P-loop_NTPase"/>
</dbReference>
<evidence type="ECO:0000256" key="2">
    <source>
        <dbReference type="ARBA" id="ARBA00022741"/>
    </source>
</evidence>
<dbReference type="OrthoDB" id="8954335at2759"/>
<gene>
    <name evidence="6" type="ORF">RFH988_LOCUS34202</name>
</gene>
<feature type="compositionally biased region" description="Pro residues" evidence="4">
    <location>
        <begin position="131"/>
        <end position="154"/>
    </location>
</feature>
<feature type="compositionally biased region" description="Low complexity" evidence="4">
    <location>
        <begin position="155"/>
        <end position="166"/>
    </location>
</feature>
<feature type="compositionally biased region" description="Pro residues" evidence="4">
    <location>
        <begin position="64"/>
        <end position="76"/>
    </location>
</feature>
<name>A0A815KCN1_9BILA</name>
<dbReference type="PANTHER" id="PTHR10903:SF184">
    <property type="entry name" value="GTP-BINDING PROTEIN A"/>
    <property type="match status" value="1"/>
</dbReference>